<feature type="region of interest" description="Disordered" evidence="1">
    <location>
        <begin position="1"/>
        <end position="124"/>
    </location>
</feature>
<sequence>ASHGQTPARRAVARAPVACAPAPPGDDPSGPDRDPGGRPAGPPIGYGRPGHSRLGGAERSRPRVGRLPDHARTLRGAAGERPTLRRADHGAGGRRPAGRHRLPAARRGADRPARVGGPHRVRPV</sequence>
<dbReference type="EMBL" id="CADCUQ010000397">
    <property type="protein sequence ID" value="CAA9401690.1"/>
    <property type="molecule type" value="Genomic_DNA"/>
</dbReference>
<feature type="compositionally biased region" description="Low complexity" evidence="1">
    <location>
        <begin position="7"/>
        <end position="20"/>
    </location>
</feature>
<evidence type="ECO:0000313" key="2">
    <source>
        <dbReference type="EMBL" id="CAA9401690.1"/>
    </source>
</evidence>
<name>A0A6J4P6P8_9BACT</name>
<evidence type="ECO:0000256" key="1">
    <source>
        <dbReference type="SAM" id="MobiDB-lite"/>
    </source>
</evidence>
<feature type="compositionally biased region" description="Basic and acidic residues" evidence="1">
    <location>
        <begin position="82"/>
        <end position="91"/>
    </location>
</feature>
<feature type="non-terminal residue" evidence="2">
    <location>
        <position position="124"/>
    </location>
</feature>
<accession>A0A6J4P6P8</accession>
<protein>
    <submittedName>
        <fullName evidence="2">Uncharacterized protein</fullName>
    </submittedName>
</protein>
<dbReference type="AlphaFoldDB" id="A0A6J4P6P8"/>
<proteinExistence type="predicted"/>
<organism evidence="2">
    <name type="scientific">uncultured Phycisphaerae bacterium</name>
    <dbReference type="NCBI Taxonomy" id="904963"/>
    <lineage>
        <taxon>Bacteria</taxon>
        <taxon>Pseudomonadati</taxon>
        <taxon>Planctomycetota</taxon>
        <taxon>Phycisphaerae</taxon>
        <taxon>environmental samples</taxon>
    </lineage>
</organism>
<reference evidence="2" key="1">
    <citation type="submission" date="2020-02" db="EMBL/GenBank/DDBJ databases">
        <authorList>
            <person name="Meier V. D."/>
        </authorList>
    </citation>
    <scope>NUCLEOTIDE SEQUENCE</scope>
    <source>
        <strain evidence="2">AVDCRST_MAG64</strain>
    </source>
</reference>
<feature type="non-terminal residue" evidence="2">
    <location>
        <position position="1"/>
    </location>
</feature>
<gene>
    <name evidence="2" type="ORF">AVDCRST_MAG64-1739</name>
</gene>
<feature type="compositionally biased region" description="Basic and acidic residues" evidence="1">
    <location>
        <begin position="56"/>
        <end position="72"/>
    </location>
</feature>